<sequence>MHQRTLNTRTHRASGQARLDRRVVRVEAFFNLGQKKAAAAPATQATPDRPVPFPSNYDQAIRQAQESVKAALADGNKLLEVEFPSTSLASVQGDGEGMNEMNASMGFLRQLLSAFRDQAPGIRIFWPDQTELAVARSGQTMDPAAGRAKLDPKFADTSFKMGYLTKTNAVWSTIGVNVGFGQKFSPVQQVKESDELFFVAYPHFNPREELSAVYDIYKGVAAERGIPMVIFNGELDRIRGGYYPSLFFSELAKITNEFLPKFTQAYYIHNFKGTRPGVLFRAYPGPWCVYRRNPADSGDLRLIWTGDNMPSLKEVALDILGSNRMAPDA</sequence>
<dbReference type="Pfam" id="PF09353">
    <property type="entry name" value="DUF1995"/>
    <property type="match status" value="1"/>
</dbReference>
<dbReference type="InterPro" id="IPR018962">
    <property type="entry name" value="DUF1995"/>
</dbReference>
<name>A0A7S0RIT2_9CHLO</name>
<dbReference type="EMBL" id="HBFB01015154">
    <property type="protein sequence ID" value="CAD8678463.1"/>
    <property type="molecule type" value="Transcribed_RNA"/>
</dbReference>
<proteinExistence type="predicted"/>
<feature type="domain" description="DUF1995" evidence="1">
    <location>
        <begin position="54"/>
        <end position="316"/>
    </location>
</feature>
<gene>
    <name evidence="2" type="ORF">CLEI1391_LOCUS8535</name>
</gene>
<dbReference type="PANTHER" id="PTHR34051:SF1">
    <property type="entry name" value="PROTEIN LOW PSII ACCUMULATION 3, CHLOROPLASTIC"/>
    <property type="match status" value="1"/>
</dbReference>
<accession>A0A7S0RIT2</accession>
<dbReference type="PANTHER" id="PTHR34051">
    <property type="entry name" value="PROTEIN LOW PSII ACCUMULATION 3, CHLOROPLASTIC"/>
    <property type="match status" value="1"/>
</dbReference>
<reference evidence="2" key="1">
    <citation type="submission" date="2021-01" db="EMBL/GenBank/DDBJ databases">
        <authorList>
            <person name="Corre E."/>
            <person name="Pelletier E."/>
            <person name="Niang G."/>
            <person name="Scheremetjew M."/>
            <person name="Finn R."/>
            <person name="Kale V."/>
            <person name="Holt S."/>
            <person name="Cochrane G."/>
            <person name="Meng A."/>
            <person name="Brown T."/>
            <person name="Cohen L."/>
        </authorList>
    </citation>
    <scope>NUCLEOTIDE SEQUENCE</scope>
    <source>
        <strain evidence="2">SAG 11-49</strain>
    </source>
</reference>
<evidence type="ECO:0000313" key="2">
    <source>
        <dbReference type="EMBL" id="CAD8678463.1"/>
    </source>
</evidence>
<organism evidence="2">
    <name type="scientific">Chlamydomonas leiostraca</name>
    <dbReference type="NCBI Taxonomy" id="1034604"/>
    <lineage>
        <taxon>Eukaryota</taxon>
        <taxon>Viridiplantae</taxon>
        <taxon>Chlorophyta</taxon>
        <taxon>core chlorophytes</taxon>
        <taxon>Chlorophyceae</taxon>
        <taxon>CS clade</taxon>
        <taxon>Chlamydomonadales</taxon>
        <taxon>Chlamydomonadaceae</taxon>
        <taxon>Chlamydomonas</taxon>
    </lineage>
</organism>
<protein>
    <recommendedName>
        <fullName evidence="1">DUF1995 domain-containing protein</fullName>
    </recommendedName>
</protein>
<dbReference type="InterPro" id="IPR044687">
    <property type="entry name" value="LPA3"/>
</dbReference>
<evidence type="ECO:0000259" key="1">
    <source>
        <dbReference type="Pfam" id="PF09353"/>
    </source>
</evidence>
<dbReference type="AlphaFoldDB" id="A0A7S0RIT2"/>